<dbReference type="Pfam" id="PF16153">
    <property type="entry name" value="DUF4861"/>
    <property type="match status" value="1"/>
</dbReference>
<evidence type="ECO:0000313" key="1">
    <source>
        <dbReference type="EMBL" id="AWG23542.1"/>
    </source>
</evidence>
<dbReference type="InterPro" id="IPR032342">
    <property type="entry name" value="DUF4861"/>
</dbReference>
<dbReference type="RefSeq" id="WP_108742437.1">
    <property type="nucleotide sequence ID" value="NZ_CP020918.1"/>
</dbReference>
<dbReference type="Proteomes" id="UP000244527">
    <property type="component" value="Chromosome"/>
</dbReference>
<gene>
    <name evidence="1" type="ORF">FFWV33_03260</name>
</gene>
<evidence type="ECO:0000313" key="2">
    <source>
        <dbReference type="Proteomes" id="UP000244527"/>
    </source>
</evidence>
<reference evidence="1 2" key="1">
    <citation type="submission" date="2017-04" db="EMBL/GenBank/DDBJ databases">
        <title>Compelte genome sequence of WV33.</title>
        <authorList>
            <person name="Lee P.C."/>
        </authorList>
    </citation>
    <scope>NUCLEOTIDE SEQUENCE [LARGE SCALE GENOMIC DNA]</scope>
    <source>
        <strain evidence="1 2">WV33</strain>
    </source>
</reference>
<dbReference type="EMBL" id="CP020918">
    <property type="protein sequence ID" value="AWG23542.1"/>
    <property type="molecule type" value="Genomic_DNA"/>
</dbReference>
<protein>
    <submittedName>
        <fullName evidence="1">DUF4861 domain-containing protein</fullName>
    </submittedName>
</protein>
<dbReference type="KEGG" id="ffa:FFWV33_03260"/>
<organism evidence="1 2">
    <name type="scientific">Flavobacterium faecale</name>
    <dbReference type="NCBI Taxonomy" id="1355330"/>
    <lineage>
        <taxon>Bacteria</taxon>
        <taxon>Pseudomonadati</taxon>
        <taxon>Bacteroidota</taxon>
        <taxon>Flavobacteriia</taxon>
        <taxon>Flavobacteriales</taxon>
        <taxon>Flavobacteriaceae</taxon>
        <taxon>Flavobacterium</taxon>
    </lineage>
</organism>
<accession>A0A2S1LID6</accession>
<dbReference type="OrthoDB" id="9800230at2"/>
<dbReference type="AlphaFoldDB" id="A0A2S1LID6"/>
<name>A0A2S1LID6_9FLAO</name>
<sequence length="391" mass="43938">MKVYKIICSAVTACLLFSFGSKEKVTTVKVKNVLNKERSLETVTLTKIFLNTNDLKNLGVRDKKTGKLLVTQLVDNDGDGTMDELLFQPVVAAKSTQEFEVLTVSDQEKPKSIDYCYSRFVPERTDDYTWENNKVAFRVYGPVAQKMIEDKVKGGTLSSGVDAWLKRVDYSIINKWYKKVVDKTGSYHEDTGEGLDNFHVGSSRGVGGIAVKGKEGYYFGKNYTEYKTITTGPIRTSFYLNYADWDADGNEIVESKIISLDYGSRMSKFETSLKGTKTIAAGLTLHEKKGKVTGNKKNGWVSYFEPIGDSEIGTAIVATKEYFCDFETYDTPKADLSNAFANLKVKNNKVVYYAGHGWKKQGDIKNVTEWENYLNQFSENINHPLVVSLTK</sequence>
<keyword evidence="2" id="KW-1185">Reference proteome</keyword>
<proteinExistence type="predicted"/>